<organism evidence="1 2">
    <name type="scientific">Coemansia erecta</name>
    <dbReference type="NCBI Taxonomy" id="147472"/>
    <lineage>
        <taxon>Eukaryota</taxon>
        <taxon>Fungi</taxon>
        <taxon>Fungi incertae sedis</taxon>
        <taxon>Zoopagomycota</taxon>
        <taxon>Kickxellomycotina</taxon>
        <taxon>Kickxellomycetes</taxon>
        <taxon>Kickxellales</taxon>
        <taxon>Kickxellaceae</taxon>
        <taxon>Coemansia</taxon>
    </lineage>
</organism>
<evidence type="ECO:0000313" key="1">
    <source>
        <dbReference type="EMBL" id="KAJ1723522.1"/>
    </source>
</evidence>
<protein>
    <submittedName>
        <fullName evidence="1">Uncharacterized protein</fullName>
    </submittedName>
</protein>
<name>A0A9W8CU55_9FUNG</name>
<comment type="caution">
    <text evidence="1">The sequence shown here is derived from an EMBL/GenBank/DDBJ whole genome shotgun (WGS) entry which is preliminary data.</text>
</comment>
<proteinExistence type="predicted"/>
<gene>
    <name evidence="1" type="ORF">LPJ53_002134</name>
</gene>
<dbReference type="OrthoDB" id="5573500at2759"/>
<sequence length="222" mass="24308">MAHFYISSTHVASSETMGYSIEPVRQQTVLDMSVKKLYAIKKDQRSGNRQASLLKTVLVYNLFKAAMTEPATKDNAAAEPDVQASSSQSAAEMDVDIELDTVELVPQQEPSDASTLVVPEETETAAAAAAAAAEQSWFDHCIDKILTEDDLEMDYDEDEDEDVAEADFAQEECAGAVVIFDPTRGGEPQESSVLKRSPSSTYINSCQLSQVTLVRPYLFTYT</sequence>
<reference evidence="1" key="1">
    <citation type="submission" date="2022-07" db="EMBL/GenBank/DDBJ databases">
        <title>Phylogenomic reconstructions and comparative analyses of Kickxellomycotina fungi.</title>
        <authorList>
            <person name="Reynolds N.K."/>
            <person name="Stajich J.E."/>
            <person name="Barry K."/>
            <person name="Grigoriev I.V."/>
            <person name="Crous P."/>
            <person name="Smith M.E."/>
        </authorList>
    </citation>
    <scope>NUCLEOTIDE SEQUENCE</scope>
    <source>
        <strain evidence="1">NBRC 32514</strain>
    </source>
</reference>
<dbReference type="EMBL" id="JANBOJ010000063">
    <property type="protein sequence ID" value="KAJ1723522.1"/>
    <property type="molecule type" value="Genomic_DNA"/>
</dbReference>
<evidence type="ECO:0000313" key="2">
    <source>
        <dbReference type="Proteomes" id="UP001149813"/>
    </source>
</evidence>
<dbReference type="Proteomes" id="UP001149813">
    <property type="component" value="Unassembled WGS sequence"/>
</dbReference>
<accession>A0A9W8CU55</accession>
<keyword evidence="2" id="KW-1185">Reference proteome</keyword>
<dbReference type="AlphaFoldDB" id="A0A9W8CU55"/>